<dbReference type="InterPro" id="IPR040775">
    <property type="entry name" value="Tail_spike_N"/>
</dbReference>
<reference evidence="2 3" key="1">
    <citation type="submission" date="2018-06" db="EMBL/GenBank/DDBJ databases">
        <authorList>
            <consortium name="Pathogen Informatics"/>
            <person name="Doyle S."/>
        </authorList>
    </citation>
    <scope>NUCLEOTIDE SEQUENCE [LARGE SCALE GENOMIC DNA]</scope>
    <source>
        <strain evidence="2 3">NCTC9149</strain>
    </source>
</reference>
<sequence length="312" mass="33652">MTKFNESPSWEDEIELIARGERVSGGQDGVANRPLKVLVNRTRHLKEKSDEMGGALAGKVEAKNTFAEGATLNSPREEILDGTYRLVWTGAFPKVVPANSSPASTGGVGPGAWAYTSDVAIRRELASEDAAAPGGARVFLKQKGTVQDAINYVTPFAFKNLVVNGDWSAALVAADLMARDLGWGLDGQGQEFKVAAEIVMRCGFFRNISFAPLEGFSGAAPICVVNMATGKCIHDSVEFIGFKLTGAKILQSAYVGETEAIFKGVCRYNYNGNLIRSTLTADVNTATAWVIPVADASIFCRRRRRSYRGWSL</sequence>
<gene>
    <name evidence="2" type="ORF">NCTC9149_01663</name>
</gene>
<accession>A0A7H4NYM3</accession>
<dbReference type="Gene3D" id="2.10.10.80">
    <property type="match status" value="1"/>
</dbReference>
<evidence type="ECO:0000313" key="2">
    <source>
        <dbReference type="EMBL" id="STW05288.1"/>
    </source>
</evidence>
<comment type="caution">
    <text evidence="2">The sequence shown here is derived from an EMBL/GenBank/DDBJ whole genome shotgun (WGS) entry which is preliminary data.</text>
</comment>
<evidence type="ECO:0000259" key="1">
    <source>
        <dbReference type="Pfam" id="PF18668"/>
    </source>
</evidence>
<protein>
    <submittedName>
        <fullName evidence="2">Putative prophage endo-N-neuraminidase</fullName>
    </submittedName>
</protein>
<proteinExistence type="predicted"/>
<evidence type="ECO:0000313" key="3">
    <source>
        <dbReference type="Proteomes" id="UP000254571"/>
    </source>
</evidence>
<organism evidence="2 3">
    <name type="scientific">Klebsiella grimontii</name>
    <dbReference type="NCBI Taxonomy" id="2058152"/>
    <lineage>
        <taxon>Bacteria</taxon>
        <taxon>Pseudomonadati</taxon>
        <taxon>Pseudomonadota</taxon>
        <taxon>Gammaproteobacteria</taxon>
        <taxon>Enterobacterales</taxon>
        <taxon>Enterobacteriaceae</taxon>
        <taxon>Klebsiella/Raoultella group</taxon>
        <taxon>Klebsiella</taxon>
    </lineage>
</organism>
<dbReference type="AlphaFoldDB" id="A0A7H4NYM3"/>
<dbReference type="EMBL" id="UGMX01000002">
    <property type="protein sequence ID" value="STW05288.1"/>
    <property type="molecule type" value="Genomic_DNA"/>
</dbReference>
<name>A0A7H4NYM3_9ENTR</name>
<feature type="domain" description="Tail spike TSP1/Gp66 N-terminal" evidence="1">
    <location>
        <begin position="58"/>
        <end position="116"/>
    </location>
</feature>
<dbReference type="Pfam" id="PF18668">
    <property type="entry name" value="Tail_spike_N"/>
    <property type="match status" value="1"/>
</dbReference>
<dbReference type="Proteomes" id="UP000254571">
    <property type="component" value="Unassembled WGS sequence"/>
</dbReference>